<dbReference type="PANTHER" id="PTHR11616:SF38">
    <property type="entry name" value="SODIUM-DEPENDENT DOPAMINE TRANSPORTER"/>
    <property type="match status" value="1"/>
</dbReference>
<comment type="caution">
    <text evidence="12">The sequence shown here is derived from an EMBL/GenBank/DDBJ whole genome shotgun (WGS) entry which is preliminary data.</text>
</comment>
<keyword evidence="7 11" id="KW-0472">Membrane</keyword>
<feature type="binding site" evidence="8">
    <location>
        <position position="280"/>
    </location>
    <ligand>
        <name>Na(+)</name>
        <dbReference type="ChEBI" id="CHEBI:29101"/>
        <label>1</label>
    </ligand>
</feature>
<feature type="transmembrane region" description="Helical" evidence="11">
    <location>
        <begin position="39"/>
        <end position="57"/>
    </location>
</feature>
<evidence type="ECO:0000256" key="1">
    <source>
        <dbReference type="ARBA" id="ARBA00004141"/>
    </source>
</evidence>
<feature type="transmembrane region" description="Helical" evidence="11">
    <location>
        <begin position="306"/>
        <end position="329"/>
    </location>
</feature>
<feature type="transmembrane region" description="Helical" evidence="11">
    <location>
        <begin position="489"/>
        <end position="507"/>
    </location>
</feature>
<evidence type="ECO:0000313" key="13">
    <source>
        <dbReference type="Proteomes" id="UP000440578"/>
    </source>
</evidence>
<dbReference type="PROSITE" id="PS50267">
    <property type="entry name" value="NA_NEUROTRAN_SYMP_3"/>
    <property type="match status" value="1"/>
</dbReference>
<keyword evidence="4 10" id="KW-0812">Transmembrane</keyword>
<feature type="binding site" evidence="8">
    <location>
        <position position="380"/>
    </location>
    <ligand>
        <name>Na(+)</name>
        <dbReference type="ChEBI" id="CHEBI:29101"/>
        <label>1</label>
    </ligand>
</feature>
<dbReference type="GO" id="GO:0006865">
    <property type="term" value="P:amino acid transport"/>
    <property type="evidence" value="ECO:0007669"/>
    <property type="project" value="TreeGrafter"/>
</dbReference>
<protein>
    <recommendedName>
        <fullName evidence="10">Transporter</fullName>
    </recommendedName>
</protein>
<keyword evidence="8" id="KW-0479">Metal-binding</keyword>
<accession>A0A6A4VEV6</accession>
<gene>
    <name evidence="12" type="primary">Slc6a3</name>
    <name evidence="12" type="ORF">FJT64_009865</name>
</gene>
<keyword evidence="8" id="KW-0915">Sodium</keyword>
<dbReference type="Pfam" id="PF00209">
    <property type="entry name" value="SNF"/>
    <property type="match status" value="1"/>
</dbReference>
<evidence type="ECO:0000256" key="11">
    <source>
        <dbReference type="SAM" id="Phobius"/>
    </source>
</evidence>
<evidence type="ECO:0000256" key="5">
    <source>
        <dbReference type="ARBA" id="ARBA00022847"/>
    </source>
</evidence>
<evidence type="ECO:0000256" key="8">
    <source>
        <dbReference type="PIRSR" id="PIRSR600175-1"/>
    </source>
</evidence>
<feature type="transmembrane region" description="Helical" evidence="11">
    <location>
        <begin position="69"/>
        <end position="90"/>
    </location>
</feature>
<evidence type="ECO:0000256" key="10">
    <source>
        <dbReference type="RuleBase" id="RU003732"/>
    </source>
</evidence>
<dbReference type="GO" id="GO:0005886">
    <property type="term" value="C:plasma membrane"/>
    <property type="evidence" value="ECO:0007669"/>
    <property type="project" value="TreeGrafter"/>
</dbReference>
<evidence type="ECO:0000256" key="2">
    <source>
        <dbReference type="ARBA" id="ARBA00006459"/>
    </source>
</evidence>
<feature type="binding site" evidence="8">
    <location>
        <position position="52"/>
    </location>
    <ligand>
        <name>Na(+)</name>
        <dbReference type="ChEBI" id="CHEBI:29101"/>
        <label>1</label>
    </ligand>
</feature>
<dbReference type="GO" id="GO:0015293">
    <property type="term" value="F:symporter activity"/>
    <property type="evidence" value="ECO:0007669"/>
    <property type="project" value="UniProtKB-KW"/>
</dbReference>
<dbReference type="PROSITE" id="PS00610">
    <property type="entry name" value="NA_NEUROTRAN_SYMP_1"/>
    <property type="match status" value="1"/>
</dbReference>
<organism evidence="12 13">
    <name type="scientific">Amphibalanus amphitrite</name>
    <name type="common">Striped barnacle</name>
    <name type="synonym">Balanus amphitrite</name>
    <dbReference type="NCBI Taxonomy" id="1232801"/>
    <lineage>
        <taxon>Eukaryota</taxon>
        <taxon>Metazoa</taxon>
        <taxon>Ecdysozoa</taxon>
        <taxon>Arthropoda</taxon>
        <taxon>Crustacea</taxon>
        <taxon>Multicrustacea</taxon>
        <taxon>Cirripedia</taxon>
        <taxon>Thoracica</taxon>
        <taxon>Thoracicalcarea</taxon>
        <taxon>Balanomorpha</taxon>
        <taxon>Balanoidea</taxon>
        <taxon>Balanidae</taxon>
        <taxon>Amphibalaninae</taxon>
        <taxon>Amphibalanus</taxon>
    </lineage>
</organism>
<feature type="binding site" evidence="8">
    <location>
        <position position="381"/>
    </location>
    <ligand>
        <name>Na(+)</name>
        <dbReference type="ChEBI" id="CHEBI:29101"/>
        <label>1</label>
    </ligand>
</feature>
<evidence type="ECO:0000256" key="4">
    <source>
        <dbReference type="ARBA" id="ARBA00022692"/>
    </source>
</evidence>
<keyword evidence="13" id="KW-1185">Reference proteome</keyword>
<comment type="subcellular location">
    <subcellularLocation>
        <location evidence="1">Membrane</location>
        <topology evidence="1">Multi-pass membrane protein</topology>
    </subcellularLocation>
</comment>
<keyword evidence="9" id="KW-1015">Disulfide bond</keyword>
<evidence type="ECO:0000256" key="3">
    <source>
        <dbReference type="ARBA" id="ARBA00022448"/>
    </source>
</evidence>
<evidence type="ECO:0000256" key="9">
    <source>
        <dbReference type="PIRSR" id="PIRSR600175-2"/>
    </source>
</evidence>
<feature type="transmembrane region" description="Helical" evidence="11">
    <location>
        <begin position="198"/>
        <end position="217"/>
    </location>
</feature>
<dbReference type="PANTHER" id="PTHR11616">
    <property type="entry name" value="SODIUM/CHLORIDE DEPENDENT TRANSPORTER"/>
    <property type="match status" value="1"/>
</dbReference>
<sequence length="585" mass="65557">MRIVTHMRIVMVHVEAKSDADGRPVQPEVREHWNKRMDFLLSIIGFAVDLANVWRFPYLCYKNGGGAFLVPYLLLLVFGALPLFFMELALGQFNRQGPITVWRICPIFKGVGFCAVAVSYFVSFYYNVIIGWSVYFIYWSFSSTLPWKDCNHEWNTDNCSVTANITSRQSPSQEFFSRAVLGTHRSDDYDLLGPPQPQLVLCVAIVYTVLYGCLFKGIKSSGKVVWITALMPYVIIIILLVRGVLLDGAADGVRFYLEPDLSRLGKTEVWYDAAVQILFSVGAGFGVHLTYASYNEFNNNCYRDCLIATVVNSMTSFLSGFVIFIYLGFMSHQRGIPIDQVATEGPGLVFQVYPEAIATLPYPQLWAVLFFSMLIMLGIDSGMGGLECVITGIVDEFGDSFKRWHLSRRLVTLLIVVSSFLVALTSLTPGGIYVFTWLDTYTAGLALLCSALFEALAVGWVYGSHVLAKDIHQMTGHTPALFWRCCWKFISPLFLGTVLVLGIVYSGPISYEGFTYPTWATAVGWTYASVPALFVPAMALKTIWKHRGHGVTQAIALSISPEVEHKAIKDGERPVRFNWRHWLSI</sequence>
<keyword evidence="5 10" id="KW-0769">Symport</keyword>
<dbReference type="Proteomes" id="UP000440578">
    <property type="component" value="Unassembled WGS sequence"/>
</dbReference>
<dbReference type="AlphaFoldDB" id="A0A6A4VEV6"/>
<feature type="transmembrane region" description="Helical" evidence="11">
    <location>
        <begin position="224"/>
        <end position="245"/>
    </location>
</feature>
<feature type="binding site" evidence="8">
    <location>
        <position position="48"/>
    </location>
    <ligand>
        <name>Na(+)</name>
        <dbReference type="ChEBI" id="CHEBI:29101"/>
        <label>1</label>
    </ligand>
</feature>
<dbReference type="EMBL" id="VIIS01001838">
    <property type="protein sequence ID" value="KAF0292103.1"/>
    <property type="molecule type" value="Genomic_DNA"/>
</dbReference>
<feature type="transmembrane region" description="Helical" evidence="11">
    <location>
        <begin position="410"/>
        <end position="435"/>
    </location>
</feature>
<dbReference type="InterPro" id="IPR000175">
    <property type="entry name" value="Na/ntran_symport"/>
</dbReference>
<keyword evidence="6 11" id="KW-1133">Transmembrane helix</keyword>
<dbReference type="GO" id="GO:0035725">
    <property type="term" value="P:sodium ion transmembrane transport"/>
    <property type="evidence" value="ECO:0007669"/>
    <property type="project" value="TreeGrafter"/>
</dbReference>
<feature type="binding site" evidence="8">
    <location>
        <position position="312"/>
    </location>
    <ligand>
        <name>Na(+)</name>
        <dbReference type="ChEBI" id="CHEBI:29101"/>
        <label>1</label>
    </ligand>
</feature>
<dbReference type="PRINTS" id="PR00176">
    <property type="entry name" value="NANEUSMPORT"/>
</dbReference>
<feature type="transmembrane region" description="Helical" evidence="11">
    <location>
        <begin position="273"/>
        <end position="294"/>
    </location>
</feature>
<dbReference type="GO" id="GO:0046872">
    <property type="term" value="F:metal ion binding"/>
    <property type="evidence" value="ECO:0007669"/>
    <property type="project" value="UniProtKB-KW"/>
</dbReference>
<feature type="binding site" evidence="8">
    <location>
        <position position="45"/>
    </location>
    <ligand>
        <name>Na(+)</name>
        <dbReference type="ChEBI" id="CHEBI:29101"/>
        <label>1</label>
    </ligand>
</feature>
<feature type="disulfide bond" evidence="9">
    <location>
        <begin position="150"/>
        <end position="159"/>
    </location>
</feature>
<evidence type="ECO:0000313" key="12">
    <source>
        <dbReference type="EMBL" id="KAF0292103.1"/>
    </source>
</evidence>
<dbReference type="PROSITE" id="PS00754">
    <property type="entry name" value="NA_NEUROTRAN_SYMP_2"/>
    <property type="match status" value="1"/>
</dbReference>
<keyword evidence="3 10" id="KW-0813">Transport</keyword>
<feature type="transmembrane region" description="Helical" evidence="11">
    <location>
        <begin position="519"/>
        <end position="540"/>
    </location>
</feature>
<comment type="similarity">
    <text evidence="2 10">Belongs to the sodium:neurotransmitter symporter (SNF) (TC 2.A.22) family.</text>
</comment>
<proteinExistence type="inferred from homology"/>
<dbReference type="SUPFAM" id="SSF161070">
    <property type="entry name" value="SNF-like"/>
    <property type="match status" value="1"/>
</dbReference>
<dbReference type="OrthoDB" id="6581954at2759"/>
<feature type="binding site" evidence="8">
    <location>
        <position position="47"/>
    </location>
    <ligand>
        <name>Na(+)</name>
        <dbReference type="ChEBI" id="CHEBI:29101"/>
        <label>1</label>
    </ligand>
</feature>
<feature type="transmembrane region" description="Helical" evidence="11">
    <location>
        <begin position="441"/>
        <end position="468"/>
    </location>
</feature>
<evidence type="ECO:0000256" key="7">
    <source>
        <dbReference type="ARBA" id="ARBA00023136"/>
    </source>
</evidence>
<reference evidence="12 13" key="1">
    <citation type="submission" date="2019-07" db="EMBL/GenBank/DDBJ databases">
        <title>Draft genome assembly of a fouling barnacle, Amphibalanus amphitrite (Darwin, 1854): The first reference genome for Thecostraca.</title>
        <authorList>
            <person name="Kim W."/>
        </authorList>
    </citation>
    <scope>NUCLEOTIDE SEQUENCE [LARGE SCALE GENOMIC DNA]</scope>
    <source>
        <strain evidence="12">SNU_AA5</strain>
        <tissue evidence="12">Soma without cirri and trophi</tissue>
    </source>
</reference>
<feature type="binding site" evidence="8">
    <location>
        <position position="377"/>
    </location>
    <ligand>
        <name>Na(+)</name>
        <dbReference type="ChEBI" id="CHEBI:29101"/>
        <label>1</label>
    </ligand>
</feature>
<dbReference type="InterPro" id="IPR037272">
    <property type="entry name" value="SNS_sf"/>
</dbReference>
<feature type="transmembrane region" description="Helical" evidence="11">
    <location>
        <begin position="365"/>
        <end position="390"/>
    </location>
</feature>
<evidence type="ECO:0000256" key="6">
    <source>
        <dbReference type="ARBA" id="ARBA00022989"/>
    </source>
</evidence>
<name>A0A6A4VEV6_AMPAM</name>
<feature type="transmembrane region" description="Helical" evidence="11">
    <location>
        <begin position="111"/>
        <end position="138"/>
    </location>
</feature>